<evidence type="ECO:0000313" key="2">
    <source>
        <dbReference type="EMBL" id="AGM38644.1"/>
    </source>
</evidence>
<accession>T1RQ59</accession>
<evidence type="ECO:0000313" key="3">
    <source>
        <dbReference type="EMBL" id="AGM38805.1"/>
    </source>
</evidence>
<evidence type="ECO:0000313" key="1">
    <source>
        <dbReference type="EMBL" id="AGM38624.1"/>
    </source>
</evidence>
<dbReference type="EMBL" id="KC795282">
    <property type="protein sequence ID" value="AGM38624.1"/>
    <property type="molecule type" value="Genomic_DNA"/>
</dbReference>
<sequence length="89" mass="9389">MSRVVSPDNTNTESIAKFLAINISVYNLSPIISISDLSIFSSLATSSTILISGFPKIFNGATFVVISSIWIKDPISGIGPNSVGQNISL</sequence>
<dbReference type="EMBL" id="KC795302">
    <property type="protein sequence ID" value="AGM38644.1"/>
    <property type="molecule type" value="Genomic_DNA"/>
</dbReference>
<dbReference type="AlphaFoldDB" id="T1RQ59"/>
<proteinExistence type="predicted"/>
<name>T1RQ59_GLAPU</name>
<dbReference type="EMBL" id="KC795463">
    <property type="protein sequence ID" value="AGM38805.1"/>
    <property type="molecule type" value="Genomic_DNA"/>
</dbReference>
<organism evidence="3">
    <name type="scientific">Glaesserella parasuis</name>
    <name type="common">Haemophilus parasuis</name>
    <dbReference type="NCBI Taxonomy" id="738"/>
    <lineage>
        <taxon>Bacteria</taxon>
        <taxon>Pseudomonadati</taxon>
        <taxon>Pseudomonadota</taxon>
        <taxon>Gammaproteobacteria</taxon>
        <taxon>Pasteurellales</taxon>
        <taxon>Pasteurellaceae</taxon>
        <taxon>Glaesserella</taxon>
    </lineage>
</organism>
<reference evidence="3" key="1">
    <citation type="journal article" date="2013" name="J. Bacteriol.">
        <title>Gene content and diversity of the loci encoding biosynthesis of capsular polysaccharides of the 15 serovar reference strains of Haemophilus parasuis.</title>
        <authorList>
            <consortium name="BRaDP1T Consortium"/>
            <person name="Howell K.J."/>
            <person name="Weinert L.A."/>
            <person name="Luan S.L."/>
            <person name="Peters S.E."/>
            <person name="Chaudhuri R.R."/>
            <person name="Harris D."/>
            <person name="Angen O."/>
            <person name="Aragon V."/>
            <person name="Parkhill J."/>
            <person name="Langford P.R."/>
            <person name="Rycroft A.N."/>
            <person name="Wren B.W."/>
            <person name="Tucker A.W."/>
            <person name="Maskell D.J."/>
        </authorList>
    </citation>
    <scope>NUCLEOTIDE SEQUENCE</scope>
    <source>
        <strain evidence="3">H465</strain>
        <strain evidence="1">N4</strain>
        <strain evidence="2">SW140</strain>
    </source>
</reference>
<gene>
    <name evidence="3" type="primary">funC11</name>
    <name evidence="1" type="synonym">funB1</name>
    <name evidence="2" type="synonym">funC2</name>
</gene>
<protein>
    <submittedName>
        <fullName evidence="3">Uncharacterized protein</fullName>
    </submittedName>
</protein>
<reference evidence="3" key="2">
    <citation type="submission" date="2013-03" db="EMBL/GenBank/DDBJ databases">
        <authorList>
            <person name="Howell K."/>
            <person name="Weinert L."/>
            <person name="Luan S.-L."/>
            <person name="Peters S."/>
            <person name="Aragon V."/>
            <person name="Angen O."/>
            <person name="Tucker A.W."/>
            <person name="Maskell D.J."/>
        </authorList>
    </citation>
    <scope>NUCLEOTIDE SEQUENCE</scope>
    <source>
        <strain evidence="3">H465</strain>
        <strain evidence="1">N4</strain>
        <strain evidence="2">SW140</strain>
    </source>
</reference>